<feature type="transmembrane region" description="Helical" evidence="1">
    <location>
        <begin position="6"/>
        <end position="22"/>
    </location>
</feature>
<evidence type="ECO:0000313" key="3">
    <source>
        <dbReference type="Proteomes" id="UP001552594"/>
    </source>
</evidence>
<comment type="caution">
    <text evidence="2">The sequence shown here is derived from an EMBL/GenBank/DDBJ whole genome shotgun (WGS) entry which is preliminary data.</text>
</comment>
<dbReference type="EMBL" id="JBFAUK010000020">
    <property type="protein sequence ID" value="MEV5509324.1"/>
    <property type="molecule type" value="Genomic_DNA"/>
</dbReference>
<organism evidence="2 3">
    <name type="scientific">Streptomyces orinoci</name>
    <name type="common">Streptoverticillium orinoci</name>
    <dbReference type="NCBI Taxonomy" id="67339"/>
    <lineage>
        <taxon>Bacteria</taxon>
        <taxon>Bacillati</taxon>
        <taxon>Actinomycetota</taxon>
        <taxon>Actinomycetes</taxon>
        <taxon>Kitasatosporales</taxon>
        <taxon>Streptomycetaceae</taxon>
        <taxon>Streptomyces</taxon>
    </lineage>
</organism>
<evidence type="ECO:0000313" key="2">
    <source>
        <dbReference type="EMBL" id="MEV5509324.1"/>
    </source>
</evidence>
<protein>
    <submittedName>
        <fullName evidence="2">DUF1453 domain-containing protein</fullName>
    </submittedName>
</protein>
<feature type="transmembrane region" description="Helical" evidence="1">
    <location>
        <begin position="58"/>
        <end position="80"/>
    </location>
</feature>
<sequence length="163" mass="16790">MSGPIDAVVIIAAVVFLLVRQSRPRRLSADARRWWLLPAVLAFVALRKPGLIDSAHPTASLALLIGGLLSGLAVGAAWAWTTRIWADESGAIWARGGKATAGVWLGGIALRLGLFGAGTLAGVHQGAGAVLLTMAAMLLARTGLLIRRTADLGGPAYGVPVRG</sequence>
<gene>
    <name evidence="2" type="ORF">AB0L16_23310</name>
</gene>
<dbReference type="Proteomes" id="UP001552594">
    <property type="component" value="Unassembled WGS sequence"/>
</dbReference>
<feature type="transmembrane region" description="Helical" evidence="1">
    <location>
        <begin position="34"/>
        <end position="52"/>
    </location>
</feature>
<keyword evidence="1" id="KW-1133">Transmembrane helix</keyword>
<evidence type="ECO:0000256" key="1">
    <source>
        <dbReference type="SAM" id="Phobius"/>
    </source>
</evidence>
<keyword evidence="3" id="KW-1185">Reference proteome</keyword>
<dbReference type="RefSeq" id="WP_109284154.1">
    <property type="nucleotide sequence ID" value="NZ_JBFAUK010000020.1"/>
</dbReference>
<name>A0ABV3K485_STRON</name>
<proteinExistence type="predicted"/>
<accession>A0ABV3K485</accession>
<reference evidence="2 3" key="1">
    <citation type="submission" date="2024-06" db="EMBL/GenBank/DDBJ databases">
        <title>The Natural Products Discovery Center: Release of the First 8490 Sequenced Strains for Exploring Actinobacteria Biosynthetic Diversity.</title>
        <authorList>
            <person name="Kalkreuter E."/>
            <person name="Kautsar S.A."/>
            <person name="Yang D."/>
            <person name="Bader C.D."/>
            <person name="Teijaro C.N."/>
            <person name="Fluegel L."/>
            <person name="Davis C.M."/>
            <person name="Simpson J.R."/>
            <person name="Lauterbach L."/>
            <person name="Steele A.D."/>
            <person name="Gui C."/>
            <person name="Meng S."/>
            <person name="Li G."/>
            <person name="Viehrig K."/>
            <person name="Ye F."/>
            <person name="Su P."/>
            <person name="Kiefer A.F."/>
            <person name="Nichols A."/>
            <person name="Cepeda A.J."/>
            <person name="Yan W."/>
            <person name="Fan B."/>
            <person name="Jiang Y."/>
            <person name="Adhikari A."/>
            <person name="Zheng C.-J."/>
            <person name="Schuster L."/>
            <person name="Cowan T.M."/>
            <person name="Smanski M.J."/>
            <person name="Chevrette M.G."/>
            <person name="De Carvalho L.P.S."/>
            <person name="Shen B."/>
        </authorList>
    </citation>
    <scope>NUCLEOTIDE SEQUENCE [LARGE SCALE GENOMIC DNA]</scope>
    <source>
        <strain evidence="2 3">NPDC052347</strain>
    </source>
</reference>
<keyword evidence="1" id="KW-0472">Membrane</keyword>
<feature type="transmembrane region" description="Helical" evidence="1">
    <location>
        <begin position="127"/>
        <end position="146"/>
    </location>
</feature>
<feature type="transmembrane region" description="Helical" evidence="1">
    <location>
        <begin position="101"/>
        <end position="121"/>
    </location>
</feature>
<keyword evidence="1" id="KW-0812">Transmembrane</keyword>